<evidence type="ECO:0000256" key="8">
    <source>
        <dbReference type="ARBA" id="ARBA00023214"/>
    </source>
</evidence>
<keyword evidence="3 12" id="KW-0812">Transmembrane</keyword>
<dbReference type="Pfam" id="PF00654">
    <property type="entry name" value="Voltage_CLC"/>
    <property type="match status" value="1"/>
</dbReference>
<evidence type="ECO:0000256" key="5">
    <source>
        <dbReference type="ARBA" id="ARBA00023065"/>
    </source>
</evidence>
<dbReference type="PANTHER" id="PTHR43427:SF6">
    <property type="entry name" value="CHLORIDE CHANNEL PROTEIN CLC-E"/>
    <property type="match status" value="1"/>
</dbReference>
<name>A0A4T2C835_9MICO</name>
<keyword evidence="8" id="KW-0868">Chloride</keyword>
<protein>
    <submittedName>
        <fullName evidence="15">Chloride channel protein</fullName>
    </submittedName>
</protein>
<dbReference type="EMBL" id="QYRT01000002">
    <property type="protein sequence ID" value="TIH40625.1"/>
    <property type="molecule type" value="Genomic_DNA"/>
</dbReference>
<dbReference type="RefSeq" id="WP_136640397.1">
    <property type="nucleotide sequence ID" value="NZ_QYRT01000002.1"/>
</dbReference>
<accession>A0A4T2C835</accession>
<feature type="transmembrane region" description="Helical" evidence="12">
    <location>
        <begin position="26"/>
        <end position="55"/>
    </location>
</feature>
<evidence type="ECO:0000313" key="16">
    <source>
        <dbReference type="Proteomes" id="UP000306192"/>
    </source>
</evidence>
<feature type="transmembrane region" description="Helical" evidence="12">
    <location>
        <begin position="291"/>
        <end position="312"/>
    </location>
</feature>
<feature type="transmembrane region" description="Helical" evidence="12">
    <location>
        <begin position="382"/>
        <end position="401"/>
    </location>
</feature>
<evidence type="ECO:0000256" key="4">
    <source>
        <dbReference type="ARBA" id="ARBA00022989"/>
    </source>
</evidence>
<dbReference type="InterPro" id="IPR006037">
    <property type="entry name" value="RCK_C"/>
</dbReference>
<keyword evidence="6 12" id="KW-0472">Membrane</keyword>
<comment type="caution">
    <text evidence="15">The sequence shown here is derived from an EMBL/GenBank/DDBJ whole genome shotgun (WGS) entry which is preliminary data.</text>
</comment>
<dbReference type="InterPro" id="IPR050368">
    <property type="entry name" value="ClC-type_chloride_channel"/>
</dbReference>
<evidence type="ECO:0000256" key="7">
    <source>
        <dbReference type="ARBA" id="ARBA00023173"/>
    </source>
</evidence>
<feature type="compositionally biased region" description="Basic and acidic residues" evidence="11">
    <location>
        <begin position="478"/>
        <end position="489"/>
    </location>
</feature>
<keyword evidence="10" id="KW-0129">CBS domain</keyword>
<dbReference type="SUPFAM" id="SSF116726">
    <property type="entry name" value="TrkA C-terminal domain-like"/>
    <property type="match status" value="1"/>
</dbReference>
<evidence type="ECO:0000313" key="15">
    <source>
        <dbReference type="EMBL" id="TIH40625.1"/>
    </source>
</evidence>
<keyword evidence="4 12" id="KW-1133">Transmembrane helix</keyword>
<feature type="transmembrane region" description="Helical" evidence="12">
    <location>
        <begin position="249"/>
        <end position="271"/>
    </location>
</feature>
<dbReference type="Gene3D" id="3.30.70.1450">
    <property type="entry name" value="Regulator of K+ conductance, C-terminal domain"/>
    <property type="match status" value="1"/>
</dbReference>
<comment type="subcellular location">
    <subcellularLocation>
        <location evidence="1">Membrane</location>
        <topology evidence="1">Multi-pass membrane protein</topology>
    </subcellularLocation>
</comment>
<dbReference type="PRINTS" id="PR00762">
    <property type="entry name" value="CLCHANNEL"/>
</dbReference>
<evidence type="ECO:0000256" key="9">
    <source>
        <dbReference type="ARBA" id="ARBA00023303"/>
    </source>
</evidence>
<feature type="transmembrane region" description="Helical" evidence="12">
    <location>
        <begin position="351"/>
        <end position="370"/>
    </location>
</feature>
<evidence type="ECO:0000256" key="12">
    <source>
        <dbReference type="SAM" id="Phobius"/>
    </source>
</evidence>
<dbReference type="Proteomes" id="UP000306192">
    <property type="component" value="Unassembled WGS sequence"/>
</dbReference>
<dbReference type="GO" id="GO:0005254">
    <property type="term" value="F:chloride channel activity"/>
    <property type="evidence" value="ECO:0007669"/>
    <property type="project" value="UniProtKB-KW"/>
</dbReference>
<keyword evidence="9" id="KW-0407">Ion channel</keyword>
<dbReference type="InterPro" id="IPR000644">
    <property type="entry name" value="CBS_dom"/>
</dbReference>
<keyword evidence="5" id="KW-0406">Ion transport</keyword>
<evidence type="ECO:0000256" key="10">
    <source>
        <dbReference type="PROSITE-ProRule" id="PRU00703"/>
    </source>
</evidence>
<keyword evidence="2" id="KW-0813">Transport</keyword>
<dbReference type="OrthoDB" id="9767361at2"/>
<keyword evidence="16" id="KW-1185">Reference proteome</keyword>
<evidence type="ECO:0000259" key="13">
    <source>
        <dbReference type="PROSITE" id="PS51202"/>
    </source>
</evidence>
<dbReference type="InterPro" id="IPR036721">
    <property type="entry name" value="RCK_C_sf"/>
</dbReference>
<feature type="domain" description="RCK C-terminal" evidence="13">
    <location>
        <begin position="564"/>
        <end position="634"/>
    </location>
</feature>
<evidence type="ECO:0000256" key="3">
    <source>
        <dbReference type="ARBA" id="ARBA00022692"/>
    </source>
</evidence>
<dbReference type="AlphaFoldDB" id="A0A4T2C835"/>
<evidence type="ECO:0000256" key="2">
    <source>
        <dbReference type="ARBA" id="ARBA00022448"/>
    </source>
</evidence>
<feature type="transmembrane region" description="Helical" evidence="12">
    <location>
        <begin position="324"/>
        <end position="345"/>
    </location>
</feature>
<reference evidence="15 16" key="1">
    <citation type="journal article" date="2019" name="Microorganisms">
        <title>Systematic Affiliation and Genome Analysis of Subtercola vilae DB165(T) with Particular Emphasis on Cold Adaptation of an Isolate from a High-Altitude Cold Volcano Lake.</title>
        <authorList>
            <person name="Villalobos A.S."/>
            <person name="Wiese J."/>
            <person name="Imhoff J.F."/>
            <person name="Dorador C."/>
            <person name="Keller A."/>
            <person name="Hentschel U."/>
        </authorList>
    </citation>
    <scope>NUCLEOTIDE SEQUENCE [LARGE SCALE GENOMIC DNA]</scope>
    <source>
        <strain evidence="15 16">DB165</strain>
    </source>
</reference>
<feature type="transmembrane region" description="Helical" evidence="12">
    <location>
        <begin position="421"/>
        <end position="439"/>
    </location>
</feature>
<evidence type="ECO:0000256" key="6">
    <source>
        <dbReference type="ARBA" id="ARBA00023136"/>
    </source>
</evidence>
<dbReference type="InterPro" id="IPR014743">
    <property type="entry name" value="Cl-channel_core"/>
</dbReference>
<evidence type="ECO:0000259" key="14">
    <source>
        <dbReference type="PROSITE" id="PS51371"/>
    </source>
</evidence>
<feature type="transmembrane region" description="Helical" evidence="12">
    <location>
        <begin position="173"/>
        <end position="198"/>
    </location>
</feature>
<feature type="transmembrane region" description="Helical" evidence="12">
    <location>
        <begin position="210"/>
        <end position="228"/>
    </location>
</feature>
<dbReference type="Gene3D" id="1.10.3080.10">
    <property type="entry name" value="Clc chloride channel"/>
    <property type="match status" value="1"/>
</dbReference>
<sequence length="634" mass="66841">MFEKKREVRSALRGARAWLRGSRFGLLTLALIVGVGAGLGAVAFRYLVYAVTWLFTGQVEFGQDGWVTSSHLPWLGLSFYVVIPVIGGLLYGPLVYFFAREARGHGVPEVMVAVAVNGGRIRPQVAIVKAFASALTIGTGGSVGREGPIVQIGSAMASSLGQWLRMPEHRMRILVACGAAGGIAATFNAPITGVFFVVEIIIREISVDSLFAVMLSAMVADAVAIQFLGNSPFLADFPHGLALGTPKNYLLVAVLAVIAALIGIGFTKALYAIEDLCDRLWRGRPEWARPAVGGIFLGLLLLGVPQLFGVGYPVMFNAVAGDYSLWFLLILAAGKVLATSLTLGIGGSGGIFAPSLFIGLMTGTAFGIVADHLFGPAAGDPALYAAIGMAAVFSSATRAPLTSLASVVELTGDFTLTLPVMLTVGISTALSRGISYGTIYTTKLIRRGQDLDRAAPWRAFSDLTAKNTMRRLPSPTEIRTHDTPDRASDPDVPLPGTFVVSRTPQSVFETEPLPDVLRQLEAYPHTGLPVLSEDATTILGWVSTHSIVASVARELTARSGDSVRSAAPSSNLRGFHVLEVSISAESDDVGRTLGSLTWPRGHIPVSVARGGQLGEADPSMILVTGDHINVLAPG</sequence>
<feature type="transmembrane region" description="Helical" evidence="12">
    <location>
        <begin position="75"/>
        <end position="99"/>
    </location>
</feature>
<dbReference type="GO" id="GO:0006813">
    <property type="term" value="P:potassium ion transport"/>
    <property type="evidence" value="ECO:0007669"/>
    <property type="project" value="InterPro"/>
</dbReference>
<keyword evidence="7" id="KW-0869">Chloride channel</keyword>
<dbReference type="GO" id="GO:0008324">
    <property type="term" value="F:monoatomic cation transmembrane transporter activity"/>
    <property type="evidence" value="ECO:0007669"/>
    <property type="project" value="InterPro"/>
</dbReference>
<dbReference type="SUPFAM" id="SSF81340">
    <property type="entry name" value="Clc chloride channel"/>
    <property type="match status" value="1"/>
</dbReference>
<feature type="domain" description="CBS" evidence="14">
    <location>
        <begin position="500"/>
        <end position="558"/>
    </location>
</feature>
<evidence type="ECO:0000256" key="11">
    <source>
        <dbReference type="SAM" id="MobiDB-lite"/>
    </source>
</evidence>
<dbReference type="CDD" id="cd00400">
    <property type="entry name" value="Voltage_gated_ClC"/>
    <property type="match status" value="1"/>
</dbReference>
<organism evidence="15 16">
    <name type="scientific">Subtercola vilae</name>
    <dbReference type="NCBI Taxonomy" id="2056433"/>
    <lineage>
        <taxon>Bacteria</taxon>
        <taxon>Bacillati</taxon>
        <taxon>Actinomycetota</taxon>
        <taxon>Actinomycetes</taxon>
        <taxon>Micrococcales</taxon>
        <taxon>Microbacteriaceae</taxon>
        <taxon>Subtercola</taxon>
    </lineage>
</organism>
<feature type="region of interest" description="Disordered" evidence="11">
    <location>
        <begin position="474"/>
        <end position="493"/>
    </location>
</feature>
<dbReference type="GO" id="GO:0034707">
    <property type="term" value="C:chloride channel complex"/>
    <property type="evidence" value="ECO:0007669"/>
    <property type="project" value="UniProtKB-KW"/>
</dbReference>
<gene>
    <name evidence="15" type="ORF">D4765_01165</name>
</gene>
<dbReference type="InterPro" id="IPR001807">
    <property type="entry name" value="ClC"/>
</dbReference>
<proteinExistence type="predicted"/>
<dbReference type="PANTHER" id="PTHR43427">
    <property type="entry name" value="CHLORIDE CHANNEL PROTEIN CLC-E"/>
    <property type="match status" value="1"/>
</dbReference>
<dbReference type="PROSITE" id="PS51202">
    <property type="entry name" value="RCK_C"/>
    <property type="match status" value="1"/>
</dbReference>
<dbReference type="PROSITE" id="PS51371">
    <property type="entry name" value="CBS"/>
    <property type="match status" value="1"/>
</dbReference>
<evidence type="ECO:0000256" key="1">
    <source>
        <dbReference type="ARBA" id="ARBA00004141"/>
    </source>
</evidence>